<reference evidence="12 13" key="1">
    <citation type="submission" date="2015-02" db="EMBL/GenBank/DDBJ databases">
        <authorList>
            <person name="Ju K.-S."/>
            <person name="Doroghazi J.R."/>
            <person name="Metcalf W."/>
        </authorList>
    </citation>
    <scope>NUCLEOTIDE SEQUENCE [LARGE SCALE GENOMIC DNA]</scope>
    <source>
        <strain evidence="12 13">NRRL B-16140</strain>
    </source>
</reference>
<dbReference type="Proteomes" id="UP000033393">
    <property type="component" value="Unassembled WGS sequence"/>
</dbReference>
<evidence type="ECO:0000256" key="9">
    <source>
        <dbReference type="ARBA" id="ARBA00048743"/>
    </source>
</evidence>
<comment type="similarity">
    <text evidence="1 10">Belongs to the thymidylate kinase family.</text>
</comment>
<dbReference type="InterPro" id="IPR018094">
    <property type="entry name" value="Thymidylate_kinase"/>
</dbReference>
<dbReference type="STRING" id="68170.GCA_000974445_03759"/>
<dbReference type="InterPro" id="IPR039430">
    <property type="entry name" value="Thymidylate_kin-like_dom"/>
</dbReference>
<dbReference type="PATRIC" id="fig|68170.10.peg.1927"/>
<comment type="caution">
    <text evidence="12">The sequence shown here is derived from an EMBL/GenBank/DDBJ whole genome shotgun (WGS) entry which is preliminary data.</text>
</comment>
<name>A0A0F0GFA3_LENAE</name>
<dbReference type="SUPFAM" id="SSF52540">
    <property type="entry name" value="P-loop containing nucleoside triphosphate hydrolases"/>
    <property type="match status" value="1"/>
</dbReference>
<dbReference type="OrthoDB" id="9774907at2"/>
<evidence type="ECO:0000256" key="6">
    <source>
        <dbReference type="ARBA" id="ARBA00022741"/>
    </source>
</evidence>
<evidence type="ECO:0000256" key="7">
    <source>
        <dbReference type="ARBA" id="ARBA00022777"/>
    </source>
</evidence>
<evidence type="ECO:0000256" key="8">
    <source>
        <dbReference type="ARBA" id="ARBA00022840"/>
    </source>
</evidence>
<keyword evidence="4 10" id="KW-0808">Transferase</keyword>
<evidence type="ECO:0000313" key="13">
    <source>
        <dbReference type="Proteomes" id="UP000033393"/>
    </source>
</evidence>
<evidence type="ECO:0000256" key="10">
    <source>
        <dbReference type="HAMAP-Rule" id="MF_00165"/>
    </source>
</evidence>
<sequence length="214" mass="23662">MGKLVVIEGLDGAGKRTLANGLTEALHAQGRSVTSHAFPRYGQSVHADLVRDALYGKVGDLSDSVYGMAVLYALDRRGAADQIRKDLEEHDVVLLDRYVASNAAYNAARLHQDENGEFVEWVRALEIDRFGLPVPDLHLLLRVPVEVAAERAAKREQDDDSRARDIYESDGGLQARCGVVYDGLAKINWLAPWQVVDGRSNVKFHSLLEPLFTP</sequence>
<dbReference type="PANTHER" id="PTHR10344:SF4">
    <property type="entry name" value="UMP-CMP KINASE 2, MITOCHONDRIAL"/>
    <property type="match status" value="1"/>
</dbReference>
<dbReference type="GO" id="GO:0005524">
    <property type="term" value="F:ATP binding"/>
    <property type="evidence" value="ECO:0007669"/>
    <property type="project" value="UniProtKB-UniRule"/>
</dbReference>
<gene>
    <name evidence="10" type="primary">tmk</name>
    <name evidence="12" type="ORF">UK23_43575</name>
</gene>
<dbReference type="GO" id="GO:0006235">
    <property type="term" value="P:dTTP biosynthetic process"/>
    <property type="evidence" value="ECO:0007669"/>
    <property type="project" value="UniProtKB-UniRule"/>
</dbReference>
<keyword evidence="8 10" id="KW-0067">ATP-binding</keyword>
<organism evidence="12 13">
    <name type="scientific">Lentzea aerocolonigenes</name>
    <name type="common">Lechevalieria aerocolonigenes</name>
    <name type="synonym">Saccharothrix aerocolonigenes</name>
    <dbReference type="NCBI Taxonomy" id="68170"/>
    <lineage>
        <taxon>Bacteria</taxon>
        <taxon>Bacillati</taxon>
        <taxon>Actinomycetota</taxon>
        <taxon>Actinomycetes</taxon>
        <taxon>Pseudonocardiales</taxon>
        <taxon>Pseudonocardiaceae</taxon>
        <taxon>Lentzea</taxon>
    </lineage>
</organism>
<evidence type="ECO:0000313" key="12">
    <source>
        <dbReference type="EMBL" id="KJK34415.1"/>
    </source>
</evidence>
<comment type="catalytic activity">
    <reaction evidence="9 10">
        <text>dTMP + ATP = dTDP + ADP</text>
        <dbReference type="Rhea" id="RHEA:13517"/>
        <dbReference type="ChEBI" id="CHEBI:30616"/>
        <dbReference type="ChEBI" id="CHEBI:58369"/>
        <dbReference type="ChEBI" id="CHEBI:63528"/>
        <dbReference type="ChEBI" id="CHEBI:456216"/>
        <dbReference type="EC" id="2.7.4.9"/>
    </reaction>
</comment>
<dbReference type="GO" id="GO:0006227">
    <property type="term" value="P:dUDP biosynthetic process"/>
    <property type="evidence" value="ECO:0007669"/>
    <property type="project" value="TreeGrafter"/>
</dbReference>
<dbReference type="Pfam" id="PF02223">
    <property type="entry name" value="Thymidylate_kin"/>
    <property type="match status" value="1"/>
</dbReference>
<keyword evidence="7 10" id="KW-0418">Kinase</keyword>
<dbReference type="NCBIfam" id="NF005923">
    <property type="entry name" value="PRK07933.1"/>
    <property type="match status" value="1"/>
</dbReference>
<evidence type="ECO:0000256" key="1">
    <source>
        <dbReference type="ARBA" id="ARBA00009776"/>
    </source>
</evidence>
<dbReference type="AlphaFoldDB" id="A0A0F0GFA3"/>
<dbReference type="HAMAP" id="MF_00165">
    <property type="entry name" value="Thymidylate_kinase"/>
    <property type="match status" value="1"/>
</dbReference>
<keyword evidence="6 10" id="KW-0547">Nucleotide-binding</keyword>
<dbReference type="Gene3D" id="3.40.50.300">
    <property type="entry name" value="P-loop containing nucleotide triphosphate hydrolases"/>
    <property type="match status" value="1"/>
</dbReference>
<comment type="caution">
    <text evidence="10">Lacks conserved residue(s) required for the propagation of feature annotation.</text>
</comment>
<evidence type="ECO:0000256" key="4">
    <source>
        <dbReference type="ARBA" id="ARBA00022679"/>
    </source>
</evidence>
<dbReference type="GO" id="GO:0005829">
    <property type="term" value="C:cytosol"/>
    <property type="evidence" value="ECO:0007669"/>
    <property type="project" value="TreeGrafter"/>
</dbReference>
<evidence type="ECO:0000259" key="11">
    <source>
        <dbReference type="Pfam" id="PF02223"/>
    </source>
</evidence>
<dbReference type="EMBL" id="JYJG01000462">
    <property type="protein sequence ID" value="KJK34415.1"/>
    <property type="molecule type" value="Genomic_DNA"/>
</dbReference>
<dbReference type="InterPro" id="IPR018095">
    <property type="entry name" value="Thymidylate_kin_CS"/>
</dbReference>
<evidence type="ECO:0000256" key="2">
    <source>
        <dbReference type="ARBA" id="ARBA00012980"/>
    </source>
</evidence>
<comment type="function">
    <text evidence="10">Phosphorylation of dTMP to form dTDP in both de novo and salvage pathways of dTTP synthesis.</text>
</comment>
<keyword evidence="5 10" id="KW-0545">Nucleotide biosynthesis</keyword>
<dbReference type="PROSITE" id="PS01331">
    <property type="entry name" value="THYMIDYLATE_KINASE"/>
    <property type="match status" value="1"/>
</dbReference>
<dbReference type="GO" id="GO:0004798">
    <property type="term" value="F:dTMP kinase activity"/>
    <property type="evidence" value="ECO:0007669"/>
    <property type="project" value="UniProtKB-UniRule"/>
</dbReference>
<evidence type="ECO:0000256" key="3">
    <source>
        <dbReference type="ARBA" id="ARBA00017144"/>
    </source>
</evidence>
<dbReference type="eggNOG" id="COG0125">
    <property type="taxonomic scope" value="Bacteria"/>
</dbReference>
<dbReference type="PANTHER" id="PTHR10344">
    <property type="entry name" value="THYMIDYLATE KINASE"/>
    <property type="match status" value="1"/>
</dbReference>
<protein>
    <recommendedName>
        <fullName evidence="3 10">Thymidylate kinase</fullName>
        <ecNumber evidence="2 10">2.7.4.9</ecNumber>
    </recommendedName>
    <alternativeName>
        <fullName evidence="10">dTMP kinase</fullName>
    </alternativeName>
</protein>
<dbReference type="InterPro" id="IPR027417">
    <property type="entry name" value="P-loop_NTPase"/>
</dbReference>
<dbReference type="CDD" id="cd01672">
    <property type="entry name" value="TMPK"/>
    <property type="match status" value="1"/>
</dbReference>
<dbReference type="GO" id="GO:0006233">
    <property type="term" value="P:dTDP biosynthetic process"/>
    <property type="evidence" value="ECO:0007669"/>
    <property type="project" value="InterPro"/>
</dbReference>
<dbReference type="RefSeq" id="WP_045317700.1">
    <property type="nucleotide sequence ID" value="NZ_JYJG01000462.1"/>
</dbReference>
<proteinExistence type="inferred from homology"/>
<accession>A0A0F0GFA3</accession>
<evidence type="ECO:0000256" key="5">
    <source>
        <dbReference type="ARBA" id="ARBA00022727"/>
    </source>
</evidence>
<keyword evidence="13" id="KW-1185">Reference proteome</keyword>
<feature type="domain" description="Thymidylate kinase-like" evidence="11">
    <location>
        <begin position="7"/>
        <end position="162"/>
    </location>
</feature>
<dbReference type="EC" id="2.7.4.9" evidence="2 10"/>